<proteinExistence type="predicted"/>
<dbReference type="EMBL" id="KQ435000">
    <property type="protein sequence ID" value="KZC13393.1"/>
    <property type="molecule type" value="Genomic_DNA"/>
</dbReference>
<gene>
    <name evidence="1" type="ORF">WN55_05944</name>
</gene>
<reference evidence="1 2" key="1">
    <citation type="submission" date="2015-07" db="EMBL/GenBank/DDBJ databases">
        <title>The genome of Dufourea novaeangliae.</title>
        <authorList>
            <person name="Pan H."/>
            <person name="Kapheim K."/>
        </authorList>
    </citation>
    <scope>NUCLEOTIDE SEQUENCE [LARGE SCALE GENOMIC DNA]</scope>
    <source>
        <strain evidence="1">0120121106</strain>
        <tissue evidence="1">Whole body</tissue>
    </source>
</reference>
<dbReference type="AlphaFoldDB" id="A0A154PNH4"/>
<keyword evidence="2" id="KW-1185">Reference proteome</keyword>
<sequence>MIGRLEGYLGKKRLMLNIEKTKVMGFSKGGGRKQKFTWRWKGRKIEEVKNFTDLGYEIGRNGYKRGRW</sequence>
<evidence type="ECO:0000313" key="1">
    <source>
        <dbReference type="EMBL" id="KZC13393.1"/>
    </source>
</evidence>
<name>A0A154PNH4_DUFNO</name>
<organism evidence="1 2">
    <name type="scientific">Dufourea novaeangliae</name>
    <name type="common">Sweat bee</name>
    <dbReference type="NCBI Taxonomy" id="178035"/>
    <lineage>
        <taxon>Eukaryota</taxon>
        <taxon>Metazoa</taxon>
        <taxon>Ecdysozoa</taxon>
        <taxon>Arthropoda</taxon>
        <taxon>Hexapoda</taxon>
        <taxon>Insecta</taxon>
        <taxon>Pterygota</taxon>
        <taxon>Neoptera</taxon>
        <taxon>Endopterygota</taxon>
        <taxon>Hymenoptera</taxon>
        <taxon>Apocrita</taxon>
        <taxon>Aculeata</taxon>
        <taxon>Apoidea</taxon>
        <taxon>Anthophila</taxon>
        <taxon>Halictidae</taxon>
        <taxon>Rophitinae</taxon>
        <taxon>Dufourea</taxon>
    </lineage>
</organism>
<protein>
    <submittedName>
        <fullName evidence="1">Uncharacterized protein</fullName>
    </submittedName>
</protein>
<accession>A0A154PNH4</accession>
<dbReference type="Proteomes" id="UP000076502">
    <property type="component" value="Unassembled WGS sequence"/>
</dbReference>
<evidence type="ECO:0000313" key="2">
    <source>
        <dbReference type="Proteomes" id="UP000076502"/>
    </source>
</evidence>